<feature type="transmembrane region" description="Helical" evidence="8">
    <location>
        <begin position="99"/>
        <end position="118"/>
    </location>
</feature>
<dbReference type="GO" id="GO:0005886">
    <property type="term" value="C:plasma membrane"/>
    <property type="evidence" value="ECO:0007669"/>
    <property type="project" value="TreeGrafter"/>
</dbReference>
<keyword evidence="10" id="KW-1185">Reference proteome</keyword>
<evidence type="ECO:0000256" key="2">
    <source>
        <dbReference type="ARBA" id="ARBA00006772"/>
    </source>
</evidence>
<dbReference type="GO" id="GO:0008514">
    <property type="term" value="F:organic anion transmembrane transporter activity"/>
    <property type="evidence" value="ECO:0007669"/>
    <property type="project" value="UniProtKB-ARBA"/>
</dbReference>
<reference evidence="9 10" key="1">
    <citation type="journal article" date="2015" name="Int. J. Syst. Evol. Microbiol.">
        <title>Revisiting Corynebacterium glyciniphilum (ex Kubota et al., 1972) sp. nov., nom. rev., isolated from putrefied banana.</title>
        <authorList>
            <person name="Al-Dilaimi A."/>
            <person name="Bednarz H."/>
            <person name="Lomker A."/>
            <person name="Niehaus K."/>
            <person name="Kalinowski J."/>
            <person name="Ruckert C."/>
        </authorList>
    </citation>
    <scope>NUCLEOTIDE SEQUENCE [LARGE SCALE GENOMIC DNA]</scope>
    <source>
        <strain evidence="9">AJ 3170</strain>
    </source>
</reference>
<dbReference type="GO" id="GO:1905039">
    <property type="term" value="P:carboxylic acid transmembrane transport"/>
    <property type="evidence" value="ECO:0007669"/>
    <property type="project" value="UniProtKB-ARBA"/>
</dbReference>
<dbReference type="PANTHER" id="PTHR10283">
    <property type="entry name" value="SOLUTE CARRIER FAMILY 13 MEMBER"/>
    <property type="match status" value="1"/>
</dbReference>
<proteinExistence type="inferred from homology"/>
<feature type="transmembrane region" description="Helical" evidence="8">
    <location>
        <begin position="430"/>
        <end position="449"/>
    </location>
</feature>
<dbReference type="eggNOG" id="COG0471">
    <property type="taxonomic scope" value="Bacteria"/>
</dbReference>
<feature type="transmembrane region" description="Helical" evidence="8">
    <location>
        <begin position="60"/>
        <end position="93"/>
    </location>
</feature>
<sequence>MIPASAPETASATTSAVPLTSRETKVDRIRRLLGTWLALPLLVVVLLVPTNLSTEQQSLLAVLALVILLWLTEALPIPVTALLGVSLLVVLGVAPAAEVFGAFGSTTVFLVIGAFLIARAMTVHGLDRRFALSVLSLPGVGYSTYRTALAFGAVALVISGFISSSATAAMLLPIGIGIANTVGKIIQEAHPEKTISELRFSCLVMLSIAYGASVGGLLTPVSGPANLIGRGLIEQQTGTTINFVDWMLISVPYIVVMGAIMAVVLCLMNRPEVRHIPGGQELFREQRRSLGRMSFAEGVVITIFGTVVLLWIAPSLVDFLPSPPEWVTQLSDHLNEGALPVIGAALLFCIPARRGGREPVLSWPDAVKIDWGTVLLVGAGLTLGSMMTETELATTLGTGLANATGVSTTFALTTLAVVFGLIVSETVSNTASVGILLPIIIPIAAAANIDPMVPAMAGIIAASSGAMLPISTPPNAIVYGSGMVPISRMVRTGVICDLISIVLIIGVAMTIMSMVFS</sequence>
<feature type="transmembrane region" description="Helical" evidence="8">
    <location>
        <begin position="371"/>
        <end position="388"/>
    </location>
</feature>
<feature type="transmembrane region" description="Helical" evidence="8">
    <location>
        <begin position="154"/>
        <end position="179"/>
    </location>
</feature>
<dbReference type="EMBL" id="CP006842">
    <property type="protein sequence ID" value="AHW64790.1"/>
    <property type="molecule type" value="Genomic_DNA"/>
</dbReference>
<evidence type="ECO:0000256" key="8">
    <source>
        <dbReference type="SAM" id="Phobius"/>
    </source>
</evidence>
<keyword evidence="4 8" id="KW-0812">Transmembrane</keyword>
<comment type="subcellular location">
    <subcellularLocation>
        <location evidence="1">Membrane</location>
        <topology evidence="1">Multi-pass membrane protein</topology>
    </subcellularLocation>
</comment>
<accession>X5EBP5</accession>
<evidence type="ECO:0000256" key="5">
    <source>
        <dbReference type="ARBA" id="ARBA00022989"/>
    </source>
</evidence>
<evidence type="ECO:0000256" key="1">
    <source>
        <dbReference type="ARBA" id="ARBA00004141"/>
    </source>
</evidence>
<keyword evidence="5 8" id="KW-1133">Transmembrane helix</keyword>
<evidence type="ECO:0000256" key="6">
    <source>
        <dbReference type="ARBA" id="ARBA00023136"/>
    </source>
</evidence>
<dbReference type="Proteomes" id="UP000023703">
    <property type="component" value="Chromosome"/>
</dbReference>
<dbReference type="InterPro" id="IPR001898">
    <property type="entry name" value="SLC13A/DASS"/>
</dbReference>
<feature type="transmembrane region" description="Helical" evidence="8">
    <location>
        <begin position="289"/>
        <end position="313"/>
    </location>
</feature>
<evidence type="ECO:0000313" key="9">
    <source>
        <dbReference type="EMBL" id="AHW64790.1"/>
    </source>
</evidence>
<evidence type="ECO:0000256" key="7">
    <source>
        <dbReference type="ARBA" id="ARBA00031174"/>
    </source>
</evidence>
<feature type="transmembrane region" description="Helical" evidence="8">
    <location>
        <begin position="333"/>
        <end position="350"/>
    </location>
</feature>
<gene>
    <name evidence="9" type="ORF">CGLY_11725</name>
</gene>
<feature type="transmembrane region" description="Helical" evidence="8">
    <location>
        <begin position="29"/>
        <end position="48"/>
    </location>
</feature>
<feature type="transmembrane region" description="Helical" evidence="8">
    <location>
        <begin position="243"/>
        <end position="268"/>
    </location>
</feature>
<feature type="transmembrane region" description="Helical" evidence="8">
    <location>
        <begin position="130"/>
        <end position="148"/>
    </location>
</feature>
<evidence type="ECO:0000313" key="10">
    <source>
        <dbReference type="Proteomes" id="UP000023703"/>
    </source>
</evidence>
<dbReference type="PANTHER" id="PTHR10283:SF82">
    <property type="entry name" value="SOLUTE CARRIER FAMILY 13 MEMBER 2"/>
    <property type="match status" value="1"/>
</dbReference>
<evidence type="ECO:0000256" key="3">
    <source>
        <dbReference type="ARBA" id="ARBA00020150"/>
    </source>
</evidence>
<evidence type="ECO:0000256" key="4">
    <source>
        <dbReference type="ARBA" id="ARBA00022692"/>
    </source>
</evidence>
<dbReference type="NCBIfam" id="TIGR00785">
    <property type="entry name" value="dass"/>
    <property type="match status" value="1"/>
</dbReference>
<dbReference type="Pfam" id="PF00939">
    <property type="entry name" value="Na_sulph_symp"/>
    <property type="match status" value="1"/>
</dbReference>
<feature type="transmembrane region" description="Helical" evidence="8">
    <location>
        <begin position="494"/>
        <end position="516"/>
    </location>
</feature>
<feature type="transmembrane region" description="Helical" evidence="8">
    <location>
        <begin position="455"/>
        <end position="473"/>
    </location>
</feature>
<name>X5EBP5_9CORY</name>
<dbReference type="OrthoDB" id="9766267at2"/>
<organism evidence="9 10">
    <name type="scientific">Corynebacterium glyciniphilum AJ 3170</name>
    <dbReference type="NCBI Taxonomy" id="1404245"/>
    <lineage>
        <taxon>Bacteria</taxon>
        <taxon>Bacillati</taxon>
        <taxon>Actinomycetota</taxon>
        <taxon>Actinomycetes</taxon>
        <taxon>Mycobacteriales</taxon>
        <taxon>Corynebacteriaceae</taxon>
        <taxon>Corynebacterium</taxon>
    </lineage>
</organism>
<dbReference type="HOGENOM" id="CLU_005170_0_0_11"/>
<feature type="transmembrane region" description="Helical" evidence="8">
    <location>
        <begin position="200"/>
        <end position="223"/>
    </location>
</feature>
<keyword evidence="6 8" id="KW-0472">Membrane</keyword>
<feature type="transmembrane region" description="Helical" evidence="8">
    <location>
        <begin position="400"/>
        <end position="423"/>
    </location>
</feature>
<dbReference type="STRING" id="1404245.CGLY_11725"/>
<dbReference type="KEGG" id="cgy:CGLY_11725"/>
<dbReference type="AlphaFoldDB" id="X5EBP5"/>
<protein>
    <recommendedName>
        <fullName evidence="3">Sodium-dependent dicarboxylate transporter SdcS</fullName>
    </recommendedName>
    <alternativeName>
        <fullName evidence="7">Na(+)/dicarboxylate symporter</fullName>
    </alternativeName>
</protein>
<comment type="similarity">
    <text evidence="2">Belongs to the SLC13A/DASS transporter (TC 2.A.47) family. NADC subfamily.</text>
</comment>